<dbReference type="GO" id="GO:0005741">
    <property type="term" value="C:mitochondrial outer membrane"/>
    <property type="evidence" value="ECO:0007669"/>
    <property type="project" value="UniProtKB-SubCell"/>
</dbReference>
<dbReference type="PANTHER" id="PTHR46208">
    <property type="entry name" value="MITOCHONDRIAL IMPORT RECEPTOR SUBUNIT TOM70"/>
    <property type="match status" value="1"/>
</dbReference>
<dbReference type="EMBL" id="KQ086028">
    <property type="protein sequence ID" value="KLO10386.1"/>
    <property type="molecule type" value="Genomic_DNA"/>
</dbReference>
<evidence type="ECO:0000256" key="7">
    <source>
        <dbReference type="ARBA" id="ARBA00023128"/>
    </source>
</evidence>
<evidence type="ECO:0000256" key="3">
    <source>
        <dbReference type="ARBA" id="ARBA00022737"/>
    </source>
</evidence>
<dbReference type="STRING" id="27342.A0A0H2S036"/>
<dbReference type="PROSITE" id="PS50005">
    <property type="entry name" value="TPR"/>
    <property type="match status" value="5"/>
</dbReference>
<feature type="repeat" description="TPR" evidence="10">
    <location>
        <begin position="110"/>
        <end position="143"/>
    </location>
</feature>
<comment type="subcellular location">
    <subcellularLocation>
        <location evidence="1">Mitochondrion outer membrane</location>
        <topology evidence="1">Single-pass membrane protein</topology>
    </subcellularLocation>
</comment>
<feature type="repeat" description="TPR" evidence="10">
    <location>
        <begin position="447"/>
        <end position="480"/>
    </location>
</feature>
<evidence type="ECO:0000256" key="10">
    <source>
        <dbReference type="PROSITE-ProRule" id="PRU00339"/>
    </source>
</evidence>
<feature type="transmembrane region" description="Helical" evidence="12">
    <location>
        <begin position="26"/>
        <end position="45"/>
    </location>
</feature>
<name>A0A0H2S036_9AGAM</name>
<dbReference type="Proteomes" id="UP000053477">
    <property type="component" value="Unassembled WGS sequence"/>
</dbReference>
<dbReference type="Pfam" id="PF14559">
    <property type="entry name" value="TPR_19"/>
    <property type="match status" value="1"/>
</dbReference>
<dbReference type="InterPro" id="IPR011990">
    <property type="entry name" value="TPR-like_helical_dom_sf"/>
</dbReference>
<accession>A0A0H2S036</accession>
<feature type="region of interest" description="Disordered" evidence="11">
    <location>
        <begin position="44"/>
        <end position="73"/>
    </location>
</feature>
<organism evidence="13 14">
    <name type="scientific">Schizopora paradoxa</name>
    <dbReference type="NCBI Taxonomy" id="27342"/>
    <lineage>
        <taxon>Eukaryota</taxon>
        <taxon>Fungi</taxon>
        <taxon>Dikarya</taxon>
        <taxon>Basidiomycota</taxon>
        <taxon>Agaricomycotina</taxon>
        <taxon>Agaricomycetes</taxon>
        <taxon>Hymenochaetales</taxon>
        <taxon>Schizoporaceae</taxon>
        <taxon>Schizopora</taxon>
    </lineage>
</organism>
<proteinExistence type="inferred from homology"/>
<dbReference type="FunCoup" id="A0A0H2S036">
    <property type="interactions" value="329"/>
</dbReference>
<keyword evidence="4" id="KW-1000">Mitochondrion outer membrane</keyword>
<feature type="compositionally biased region" description="Basic residues" evidence="11">
    <location>
        <begin position="50"/>
        <end position="67"/>
    </location>
</feature>
<evidence type="ECO:0000313" key="14">
    <source>
        <dbReference type="Proteomes" id="UP000053477"/>
    </source>
</evidence>
<dbReference type="Pfam" id="PF13432">
    <property type="entry name" value="TPR_16"/>
    <property type="match status" value="2"/>
</dbReference>
<protein>
    <submittedName>
        <fullName evidence="13">ADP/ATP carrier receptor</fullName>
    </submittedName>
</protein>
<dbReference type="Gene3D" id="1.25.40.10">
    <property type="entry name" value="Tetratricopeptide repeat domain"/>
    <property type="match status" value="2"/>
</dbReference>
<comment type="similarity">
    <text evidence="9">Belongs to the Tom70 family.</text>
</comment>
<dbReference type="AlphaFoldDB" id="A0A0H2S036"/>
<evidence type="ECO:0000256" key="8">
    <source>
        <dbReference type="ARBA" id="ARBA00023136"/>
    </source>
</evidence>
<keyword evidence="14" id="KW-1185">Reference proteome</keyword>
<feature type="repeat" description="TPR" evidence="10">
    <location>
        <begin position="345"/>
        <end position="378"/>
    </location>
</feature>
<keyword evidence="5 10" id="KW-0802">TPR repeat</keyword>
<keyword evidence="2 12" id="KW-0812">Transmembrane</keyword>
<dbReference type="GO" id="GO:0030943">
    <property type="term" value="F:mitochondrion targeting sequence binding"/>
    <property type="evidence" value="ECO:0007669"/>
    <property type="project" value="TreeGrafter"/>
</dbReference>
<evidence type="ECO:0000256" key="11">
    <source>
        <dbReference type="SAM" id="MobiDB-lite"/>
    </source>
</evidence>
<dbReference type="InParanoid" id="A0A0H2S036"/>
<keyword evidence="3" id="KW-0677">Repeat</keyword>
<dbReference type="GO" id="GO:0008320">
    <property type="term" value="F:protein transmembrane transporter activity"/>
    <property type="evidence" value="ECO:0007669"/>
    <property type="project" value="TreeGrafter"/>
</dbReference>
<keyword evidence="7" id="KW-0496">Mitochondrion</keyword>
<dbReference type="SUPFAM" id="SSF48452">
    <property type="entry name" value="TPR-like"/>
    <property type="match status" value="3"/>
</dbReference>
<keyword evidence="13" id="KW-0675">Receptor</keyword>
<keyword evidence="8 12" id="KW-0472">Membrane</keyword>
<evidence type="ECO:0000256" key="6">
    <source>
        <dbReference type="ARBA" id="ARBA00022989"/>
    </source>
</evidence>
<gene>
    <name evidence="13" type="ORF">SCHPADRAFT_856711</name>
</gene>
<evidence type="ECO:0000256" key="2">
    <source>
        <dbReference type="ARBA" id="ARBA00022692"/>
    </source>
</evidence>
<dbReference type="SMART" id="SM00028">
    <property type="entry name" value="TPR"/>
    <property type="match status" value="10"/>
</dbReference>
<evidence type="ECO:0000256" key="5">
    <source>
        <dbReference type="ARBA" id="ARBA00022803"/>
    </source>
</evidence>
<dbReference type="OrthoDB" id="2942533at2759"/>
<evidence type="ECO:0000256" key="9">
    <source>
        <dbReference type="ARBA" id="ARBA00038030"/>
    </source>
</evidence>
<dbReference type="GO" id="GO:0045039">
    <property type="term" value="P:protein insertion into mitochondrial inner membrane"/>
    <property type="evidence" value="ECO:0007669"/>
    <property type="project" value="TreeGrafter"/>
</dbReference>
<evidence type="ECO:0000256" key="12">
    <source>
        <dbReference type="SAM" id="Phobius"/>
    </source>
</evidence>
<sequence length="595" mass="66822">MSSTAESSTLTVVERVQSFVSEHKKALIVGAAVAVAAGGVVYYAASSSSRKPRPKEKKKSKSKKKKTTKDVDGPLLEEIERSQEQLDDEAFAVLLTTLPTLTEEERKEKANELKGKGNKAYTDRKFQEAVKLYTRAIQISPTPDPVFFSNRAASYMYYEKPDYEKAVDDCTAALNIDKMHVRSLTRRGTAFEKMGKYREALKDLVAVRFISQKEDPSLEQSVERVLGKVMNEMVPELLKTRQERLPPSSFVEAYFGAFRPSKRPPTPETPSTGDNTLNLALDALEARDYPHSLTLVNEAIEQGISSKEGEAIALNLRGSFKFLCGNSEGASEDLKLAIAAFPAHAQSWVKIASVYMEQGMAQSARDAFEEAIKQNANDPDIYYHRGQVRFIMQQYSAAAEDYTKSVELDPSFVFSHIQLAVAQYKDGRNSNAMATFRRTLKSFPQRSEPHNYYGELLLDQKRFEDAIEKFDRAIEIEKEKTPPINVLPMVNKGLAIFQWRSDVKAAEQCIREALEADPECEAAIATLAQLQLQQGKFEEAAKLFHKQVEIARTRPDLEMALQFALTSDAHRDFLEDYPKMAEKFAASQMFDGMSA</sequence>
<feature type="repeat" description="TPR" evidence="10">
    <location>
        <begin position="521"/>
        <end position="554"/>
    </location>
</feature>
<evidence type="ECO:0000256" key="1">
    <source>
        <dbReference type="ARBA" id="ARBA00004572"/>
    </source>
</evidence>
<dbReference type="InterPro" id="IPR019734">
    <property type="entry name" value="TPR_rpt"/>
</dbReference>
<feature type="repeat" description="TPR" evidence="10">
    <location>
        <begin position="379"/>
        <end position="412"/>
    </location>
</feature>
<evidence type="ECO:0000313" key="13">
    <source>
        <dbReference type="EMBL" id="KLO10386.1"/>
    </source>
</evidence>
<dbReference type="PANTHER" id="PTHR46208:SF1">
    <property type="entry name" value="MITOCHONDRIAL IMPORT RECEPTOR SUBUNIT TOM70"/>
    <property type="match status" value="1"/>
</dbReference>
<dbReference type="GO" id="GO:0030150">
    <property type="term" value="P:protein import into mitochondrial matrix"/>
    <property type="evidence" value="ECO:0007669"/>
    <property type="project" value="TreeGrafter"/>
</dbReference>
<evidence type="ECO:0000256" key="4">
    <source>
        <dbReference type="ARBA" id="ARBA00022787"/>
    </source>
</evidence>
<reference evidence="13 14" key="1">
    <citation type="submission" date="2015-04" db="EMBL/GenBank/DDBJ databases">
        <title>Complete genome sequence of Schizopora paradoxa KUC8140, a cosmopolitan wood degrader in East Asia.</title>
        <authorList>
            <consortium name="DOE Joint Genome Institute"/>
            <person name="Min B."/>
            <person name="Park H."/>
            <person name="Jang Y."/>
            <person name="Kim J.-J."/>
            <person name="Kim K.H."/>
            <person name="Pangilinan J."/>
            <person name="Lipzen A."/>
            <person name="Riley R."/>
            <person name="Grigoriev I.V."/>
            <person name="Spatafora J.W."/>
            <person name="Choi I.-G."/>
        </authorList>
    </citation>
    <scope>NUCLEOTIDE SEQUENCE [LARGE SCALE GENOMIC DNA]</scope>
    <source>
        <strain evidence="13 14">KUC8140</strain>
    </source>
</reference>
<keyword evidence="6 12" id="KW-1133">Transmembrane helix</keyword>